<dbReference type="Pfam" id="PF04051">
    <property type="entry name" value="TRAPP"/>
    <property type="match status" value="1"/>
</dbReference>
<dbReference type="STRING" id="32264.T1K5T1"/>
<dbReference type="GO" id="GO:1990072">
    <property type="term" value="C:TRAPPIII protein complex"/>
    <property type="evidence" value="ECO:0007669"/>
    <property type="project" value="TreeGrafter"/>
</dbReference>
<dbReference type="InterPro" id="IPR016696">
    <property type="entry name" value="TRAPP-I_su5"/>
</dbReference>
<evidence type="ECO:0000256" key="6">
    <source>
        <dbReference type="ARBA" id="ARBA00022892"/>
    </source>
</evidence>
<dbReference type="PANTHER" id="PTHR20902">
    <property type="entry name" value="41-2 PROTEIN ANTIGEN-RELATED"/>
    <property type="match status" value="1"/>
</dbReference>
<dbReference type="EnsemblMetazoa" id="tetur05g07390.1">
    <property type="protein sequence ID" value="tetur05g07390.1"/>
    <property type="gene ID" value="tetur05g07390"/>
</dbReference>
<evidence type="ECO:0000313" key="9">
    <source>
        <dbReference type="Proteomes" id="UP000015104"/>
    </source>
</evidence>
<evidence type="ECO:0000256" key="1">
    <source>
        <dbReference type="ARBA" id="ARBA00004222"/>
    </source>
</evidence>
<dbReference type="CDD" id="cd14943">
    <property type="entry name" value="TRAPPC5_Trs31"/>
    <property type="match status" value="1"/>
</dbReference>
<reference evidence="8" key="2">
    <citation type="submission" date="2015-06" db="UniProtKB">
        <authorList>
            <consortium name="EnsemblMetazoa"/>
        </authorList>
    </citation>
    <scope>IDENTIFICATION</scope>
</reference>
<evidence type="ECO:0000256" key="2">
    <source>
        <dbReference type="ARBA" id="ARBA00004240"/>
    </source>
</evidence>
<evidence type="ECO:0000256" key="7">
    <source>
        <dbReference type="ARBA" id="ARBA00023034"/>
    </source>
</evidence>
<organism evidence="8 9">
    <name type="scientific">Tetranychus urticae</name>
    <name type="common">Two-spotted spider mite</name>
    <dbReference type="NCBI Taxonomy" id="32264"/>
    <lineage>
        <taxon>Eukaryota</taxon>
        <taxon>Metazoa</taxon>
        <taxon>Ecdysozoa</taxon>
        <taxon>Arthropoda</taxon>
        <taxon>Chelicerata</taxon>
        <taxon>Arachnida</taxon>
        <taxon>Acari</taxon>
        <taxon>Acariformes</taxon>
        <taxon>Trombidiformes</taxon>
        <taxon>Prostigmata</taxon>
        <taxon>Eleutherengona</taxon>
        <taxon>Raphignathae</taxon>
        <taxon>Tetranychoidea</taxon>
        <taxon>Tetranychidae</taxon>
        <taxon>Tetranychus</taxon>
    </lineage>
</organism>
<keyword evidence="7" id="KW-0333">Golgi apparatus</keyword>
<comment type="subcellular location">
    <subcellularLocation>
        <location evidence="2">Endoplasmic reticulum</location>
    </subcellularLocation>
    <subcellularLocation>
        <location evidence="1">Golgi apparatus</location>
        <location evidence="1">cis-Golgi network</location>
    </subcellularLocation>
</comment>
<protein>
    <recommendedName>
        <fullName evidence="10">Trafficking protein particle complex subunit 5</fullName>
    </recommendedName>
</protein>
<evidence type="ECO:0000256" key="5">
    <source>
        <dbReference type="ARBA" id="ARBA00022824"/>
    </source>
</evidence>
<name>T1K5T1_TETUR</name>
<dbReference type="PIRSF" id="PIRSF017479">
    <property type="entry name" value="TRAPP_I_complex_Trs31"/>
    <property type="match status" value="1"/>
</dbReference>
<keyword evidence="6" id="KW-0931">ER-Golgi transport</keyword>
<dbReference type="GO" id="GO:1990070">
    <property type="term" value="C:TRAPPI protein complex"/>
    <property type="evidence" value="ECO:0007669"/>
    <property type="project" value="TreeGrafter"/>
</dbReference>
<reference evidence="9" key="1">
    <citation type="submission" date="2011-08" db="EMBL/GenBank/DDBJ databases">
        <authorList>
            <person name="Rombauts S."/>
        </authorList>
    </citation>
    <scope>NUCLEOTIDE SEQUENCE</scope>
    <source>
        <strain evidence="9">London</strain>
    </source>
</reference>
<dbReference type="AlphaFoldDB" id="T1K5T1"/>
<dbReference type="InterPro" id="IPR024096">
    <property type="entry name" value="NO_sig/Golgi_transp_ligand-bd"/>
</dbReference>
<dbReference type="Proteomes" id="UP000015104">
    <property type="component" value="Unassembled WGS sequence"/>
</dbReference>
<keyword evidence="4" id="KW-0813">Transport</keyword>
<evidence type="ECO:0000256" key="4">
    <source>
        <dbReference type="ARBA" id="ARBA00022448"/>
    </source>
</evidence>
<accession>T1K5T1</accession>
<dbReference type="InterPro" id="IPR007194">
    <property type="entry name" value="TRAPP_component"/>
</dbReference>
<dbReference type="SUPFAM" id="SSF111126">
    <property type="entry name" value="Ligand-binding domain in the NO signalling and Golgi transport"/>
    <property type="match status" value="1"/>
</dbReference>
<dbReference type="GO" id="GO:0006888">
    <property type="term" value="P:endoplasmic reticulum to Golgi vesicle-mediated transport"/>
    <property type="evidence" value="ECO:0007669"/>
    <property type="project" value="TreeGrafter"/>
</dbReference>
<keyword evidence="5" id="KW-0256">Endoplasmic reticulum</keyword>
<dbReference type="eggNOG" id="KOG3315">
    <property type="taxonomic scope" value="Eukaryota"/>
</dbReference>
<comment type="similarity">
    <text evidence="3">Belongs to the TRAPP small subunits family. BET3 subfamily.</text>
</comment>
<dbReference type="Gene3D" id="3.30.1380.20">
    <property type="entry name" value="Trafficking protein particle complex subunit 3"/>
    <property type="match status" value="1"/>
</dbReference>
<dbReference type="GO" id="GO:1990071">
    <property type="term" value="C:TRAPPII protein complex"/>
    <property type="evidence" value="ECO:0007669"/>
    <property type="project" value="TreeGrafter"/>
</dbReference>
<dbReference type="GO" id="GO:0005783">
    <property type="term" value="C:endoplasmic reticulum"/>
    <property type="evidence" value="ECO:0007669"/>
    <property type="project" value="UniProtKB-SubCell"/>
</dbReference>
<dbReference type="EMBL" id="CAEY01001590">
    <property type="status" value="NOT_ANNOTATED_CDS"/>
    <property type="molecule type" value="Genomic_DNA"/>
</dbReference>
<evidence type="ECO:0008006" key="10">
    <source>
        <dbReference type="Google" id="ProtNLM"/>
    </source>
</evidence>
<sequence>MGYHVVQRLVDLTFIREKNYKRKTKLIKILIFIKTNLWKTLFVKDADKLEHSNDDPTTYYIIESDPIVNRYISYNRDKGSLNCASFIGGIIENAKVTVHWHKGTTFMIKFGQAVIDRDKSKE</sequence>
<proteinExistence type="inferred from homology"/>
<evidence type="ECO:0000313" key="8">
    <source>
        <dbReference type="EnsemblMetazoa" id="tetur05g07390.1"/>
    </source>
</evidence>
<dbReference type="PANTHER" id="PTHR20902:SF0">
    <property type="entry name" value="TRAFFICKING PROTEIN PARTICLE COMPLEX SUBUNIT 5"/>
    <property type="match status" value="1"/>
</dbReference>
<keyword evidence="9" id="KW-1185">Reference proteome</keyword>
<dbReference type="HOGENOM" id="CLU_154094_0_0_1"/>
<evidence type="ECO:0000256" key="3">
    <source>
        <dbReference type="ARBA" id="ARBA00006218"/>
    </source>
</evidence>